<dbReference type="PROSITE" id="PS51292">
    <property type="entry name" value="ZF_RING_CH"/>
    <property type="match status" value="1"/>
</dbReference>
<dbReference type="GO" id="GO:0008270">
    <property type="term" value="F:zinc ion binding"/>
    <property type="evidence" value="ECO:0007669"/>
    <property type="project" value="UniProtKB-KW"/>
</dbReference>
<dbReference type="Proteomes" id="UP000095287">
    <property type="component" value="Unplaced"/>
</dbReference>
<evidence type="ECO:0000256" key="2">
    <source>
        <dbReference type="ARBA" id="ARBA00004141"/>
    </source>
</evidence>
<dbReference type="PANTHER" id="PTHR13145">
    <property type="entry name" value="SSM4 PROTEIN"/>
    <property type="match status" value="1"/>
</dbReference>
<sequence length="144" mass="16307">MRRSKIEKSAELDDQTESLPDVITVEAVANGRRRSRRKKPMALLQSGMVLGSVDGSPEESEPHGEYLRFCRFCKKSESPRDTLYHPCRCEGALKFSHKNCLKNVIRTTNNHECPDCGHKVEFTIVYGMQDMYVDLGQVAVDTAK</sequence>
<evidence type="ECO:0000256" key="10">
    <source>
        <dbReference type="ARBA" id="ARBA00022833"/>
    </source>
</evidence>
<comment type="catalytic activity">
    <reaction evidence="1">
        <text>S-ubiquitinyl-[E2 ubiquitin-conjugating enzyme]-L-cysteine + [acceptor protein]-L-lysine = [E2 ubiquitin-conjugating enzyme]-L-cysteine + N(6)-ubiquitinyl-[acceptor protein]-L-lysine.</text>
        <dbReference type="EC" id="2.3.2.27"/>
    </reaction>
</comment>
<dbReference type="InterPro" id="IPR011016">
    <property type="entry name" value="Znf_RING-CH"/>
</dbReference>
<keyword evidence="9" id="KW-0833">Ubl conjugation pathway</keyword>
<dbReference type="GO" id="GO:0061630">
    <property type="term" value="F:ubiquitin protein ligase activity"/>
    <property type="evidence" value="ECO:0007669"/>
    <property type="project" value="UniProtKB-EC"/>
</dbReference>
<dbReference type="Pfam" id="PF12906">
    <property type="entry name" value="RINGv"/>
    <property type="match status" value="1"/>
</dbReference>
<evidence type="ECO:0000256" key="12">
    <source>
        <dbReference type="ARBA" id="ARBA00023136"/>
    </source>
</evidence>
<keyword evidence="7" id="KW-0479">Metal-binding</keyword>
<keyword evidence="6" id="KW-0812">Transmembrane</keyword>
<evidence type="ECO:0000256" key="9">
    <source>
        <dbReference type="ARBA" id="ARBA00022786"/>
    </source>
</evidence>
<dbReference type="GO" id="GO:0005789">
    <property type="term" value="C:endoplasmic reticulum membrane"/>
    <property type="evidence" value="ECO:0007669"/>
    <property type="project" value="TreeGrafter"/>
</dbReference>
<comment type="subcellular location">
    <subcellularLocation>
        <location evidence="2">Membrane</location>
        <topology evidence="2">Multi-pass membrane protein</topology>
    </subcellularLocation>
</comment>
<evidence type="ECO:0000256" key="3">
    <source>
        <dbReference type="ARBA" id="ARBA00004906"/>
    </source>
</evidence>
<dbReference type="WBParaSite" id="L893_g726.t1">
    <property type="protein sequence ID" value="L893_g726.t1"/>
    <property type="gene ID" value="L893_g726"/>
</dbReference>
<accession>A0A1I8AMY6</accession>
<dbReference type="PANTHER" id="PTHR13145:SF0">
    <property type="entry name" value="E3 UBIQUITIN-PROTEIN LIGASE MARCHF6"/>
    <property type="match status" value="1"/>
</dbReference>
<keyword evidence="14" id="KW-1185">Reference proteome</keyword>
<dbReference type="Gene3D" id="3.30.40.10">
    <property type="entry name" value="Zinc/RING finger domain, C3HC4 (zinc finger)"/>
    <property type="match status" value="1"/>
</dbReference>
<evidence type="ECO:0000256" key="1">
    <source>
        <dbReference type="ARBA" id="ARBA00000900"/>
    </source>
</evidence>
<evidence type="ECO:0000256" key="8">
    <source>
        <dbReference type="ARBA" id="ARBA00022771"/>
    </source>
</evidence>
<evidence type="ECO:0000313" key="15">
    <source>
        <dbReference type="WBParaSite" id="L893_g726.t1"/>
    </source>
</evidence>
<name>A0A1I8AMY6_9BILA</name>
<evidence type="ECO:0000256" key="11">
    <source>
        <dbReference type="ARBA" id="ARBA00022989"/>
    </source>
</evidence>
<dbReference type="SMART" id="SM00744">
    <property type="entry name" value="RINGv"/>
    <property type="match status" value="1"/>
</dbReference>
<organism evidence="14 15">
    <name type="scientific">Steinernema glaseri</name>
    <dbReference type="NCBI Taxonomy" id="37863"/>
    <lineage>
        <taxon>Eukaryota</taxon>
        <taxon>Metazoa</taxon>
        <taxon>Ecdysozoa</taxon>
        <taxon>Nematoda</taxon>
        <taxon>Chromadorea</taxon>
        <taxon>Rhabditida</taxon>
        <taxon>Tylenchina</taxon>
        <taxon>Panagrolaimomorpha</taxon>
        <taxon>Strongyloidoidea</taxon>
        <taxon>Steinernematidae</taxon>
        <taxon>Steinernema</taxon>
    </lineage>
</organism>
<dbReference type="GO" id="GO:0036503">
    <property type="term" value="P:ERAD pathway"/>
    <property type="evidence" value="ECO:0007669"/>
    <property type="project" value="TreeGrafter"/>
</dbReference>
<keyword evidence="12" id="KW-0472">Membrane</keyword>
<keyword evidence="8" id="KW-0863">Zinc-finger</keyword>
<evidence type="ECO:0000256" key="7">
    <source>
        <dbReference type="ARBA" id="ARBA00022723"/>
    </source>
</evidence>
<proteinExistence type="predicted"/>
<evidence type="ECO:0000256" key="5">
    <source>
        <dbReference type="ARBA" id="ARBA00022679"/>
    </source>
</evidence>
<dbReference type="EC" id="2.3.2.27" evidence="4"/>
<feature type="domain" description="RING-CH-type" evidence="13">
    <location>
        <begin position="62"/>
        <end position="123"/>
    </location>
</feature>
<dbReference type="AlphaFoldDB" id="A0A1I8AMY6"/>
<dbReference type="InterPro" id="IPR013083">
    <property type="entry name" value="Znf_RING/FYVE/PHD"/>
</dbReference>
<keyword evidence="10" id="KW-0862">Zinc</keyword>
<evidence type="ECO:0000313" key="14">
    <source>
        <dbReference type="Proteomes" id="UP000095287"/>
    </source>
</evidence>
<dbReference type="SUPFAM" id="SSF57850">
    <property type="entry name" value="RING/U-box"/>
    <property type="match status" value="1"/>
</dbReference>
<protein>
    <recommendedName>
        <fullName evidence="4">RING-type E3 ubiquitin transferase</fullName>
        <ecNumber evidence="4">2.3.2.27</ecNumber>
    </recommendedName>
</protein>
<evidence type="ECO:0000256" key="4">
    <source>
        <dbReference type="ARBA" id="ARBA00012483"/>
    </source>
</evidence>
<reference evidence="15" key="1">
    <citation type="submission" date="2016-11" db="UniProtKB">
        <authorList>
            <consortium name="WormBaseParasite"/>
        </authorList>
    </citation>
    <scope>IDENTIFICATION</scope>
</reference>
<evidence type="ECO:0000259" key="13">
    <source>
        <dbReference type="PROSITE" id="PS51292"/>
    </source>
</evidence>
<keyword evidence="11" id="KW-1133">Transmembrane helix</keyword>
<keyword evidence="5" id="KW-0808">Transferase</keyword>
<evidence type="ECO:0000256" key="6">
    <source>
        <dbReference type="ARBA" id="ARBA00022692"/>
    </source>
</evidence>
<comment type="pathway">
    <text evidence="3">Protein modification; protein ubiquitination.</text>
</comment>